<accession>A0A2C9D574</accession>
<keyword evidence="3" id="KW-1185">Reference proteome</keyword>
<evidence type="ECO:0000313" key="2">
    <source>
        <dbReference type="EMBL" id="SON55373.1"/>
    </source>
</evidence>
<evidence type="ECO:0000256" key="1">
    <source>
        <dbReference type="SAM" id="Phobius"/>
    </source>
</evidence>
<dbReference type="RefSeq" id="WP_099555891.1">
    <property type="nucleotide sequence ID" value="NZ_LT960614.1"/>
</dbReference>
<gene>
    <name evidence="2" type="ORF">HDIA_1832</name>
</gene>
<protein>
    <submittedName>
        <fullName evidence="2">Uncharacterized protein</fullName>
    </submittedName>
</protein>
<name>A0A2C9D574_9HYPH</name>
<evidence type="ECO:0000313" key="3">
    <source>
        <dbReference type="Proteomes" id="UP000223606"/>
    </source>
</evidence>
<dbReference type="KEGG" id="hdi:HDIA_1832"/>
<keyword evidence="1" id="KW-1133">Transmembrane helix</keyword>
<reference evidence="3" key="1">
    <citation type="submission" date="2017-09" db="EMBL/GenBank/DDBJ databases">
        <title>Genome sequence of Nannocystis excedens DSM 71.</title>
        <authorList>
            <person name="Blom J."/>
        </authorList>
    </citation>
    <scope>NUCLEOTIDE SEQUENCE [LARGE SCALE GENOMIC DNA]</scope>
    <source>
        <strain evidence="3">type strain: E19</strain>
    </source>
</reference>
<dbReference type="Proteomes" id="UP000223606">
    <property type="component" value="Chromosome 1"/>
</dbReference>
<dbReference type="OrthoDB" id="8455859at2"/>
<keyword evidence="1" id="KW-0812">Transmembrane</keyword>
<keyword evidence="1" id="KW-0472">Membrane</keyword>
<dbReference type="AlphaFoldDB" id="A0A2C9D574"/>
<sequence length="113" mass="12041">MTQDELIAALPAGRLPSSLMHVGVTDALALFGAGLIVAALLSAVALPFLARRPSKRQQIRATRGLPPEERILAIARILGRLPDPLRTAAYGSEAAPTGAELERIALKAARRWK</sequence>
<proteinExistence type="predicted"/>
<feature type="transmembrane region" description="Helical" evidence="1">
    <location>
        <begin position="27"/>
        <end position="50"/>
    </location>
</feature>
<dbReference type="EMBL" id="LT960614">
    <property type="protein sequence ID" value="SON55373.1"/>
    <property type="molecule type" value="Genomic_DNA"/>
</dbReference>
<organism evidence="2 3">
    <name type="scientific">Hartmannibacter diazotrophicus</name>
    <dbReference type="NCBI Taxonomy" id="1482074"/>
    <lineage>
        <taxon>Bacteria</taxon>
        <taxon>Pseudomonadati</taxon>
        <taxon>Pseudomonadota</taxon>
        <taxon>Alphaproteobacteria</taxon>
        <taxon>Hyphomicrobiales</taxon>
        <taxon>Pleomorphomonadaceae</taxon>
        <taxon>Hartmannibacter</taxon>
    </lineage>
</organism>